<sequence>MNSARISPDGQPLSNAGDEPMMPRSTTTVSAVSHTGSDPLQRQSTESNNQGQANKHKPSAKWNPFFLSRLFLIPFTLVLATLATTLIVLRFASEKSQGFPLATHNRYLWTYAPTAVLVYVVSGWQQIEYRCKLLQPWRELRNGPTTASNSVLLDYISPIVFSSLWRAGKLRHISVLVALLGGPLLRLVIVASTGLLYPIPAFTPMQNITLEALTSFNRTDHVNAWSSRRESAFDYGAYALIAQNLALPDGLQPNLAFQKFALPKNTTLNNTESTIQATVDAFLPQFHCESAIVSPFNLTWKPEPSGATGVRLYLDSTVSWPSCLPSTNNEVHYNFFFEHPAWDGSGTFSPRQLYGQTSRIGCGDAADASTGLGGGRSDVVTDLGLLSILDVRYNQTSVAGAAFQSEKNNVTGLWGIQIIGVTAAVCNATYTMGRTQVSYNFTRGFPKFHVDTSNITTTNQSIDGFSTTDFSERIFADLSEARHMAGNYLSNSMDESAPDPFWTMMTIIDGNSSSYETFVGNPLKIVRAAPVVLGYLAGQIVNYFATVDTSLPLEGGISFPVTRLTIDGLSVYMMLCGLVLAVAGSIVILINHPHDVVPCHVGALGGSGVVLSQSTEFQRVLRGCMGAKFKSALQNYMFISGPLNADDGSLVIRTENRFPSEPINVDDEPGPRNLSRRWWRPFILKPTAFAAITLVPVSLIVTLEVLQHLSVRSDGIATSISLEGYLVTFGTRILPSLVFTIVSLLYDSISFNILLFAPFSRLRKRATEASTTLHECLLDKIAPHAFYVALRHRHWAAALSVLASFVGALFPIFISGLYTFEVVPGPLPMTIERADTFSPAWPDSLSHDGGAAVLLTSFEMLNLSFPSLTNEEFALPRLHLSGSDVGRIHDSSDPVISLQLPALRGDLSCTAAEVKLDARKDYLTINGSSRPPLGCDGAAPLIEWSLKLQNDNPLKATEKWVGQIQDLHVQFPPGDIRGSGERNMLTTQDSQPGCPTLAFTFGKYSPASESDDQPTRANRSDGMHAADDRTVPDESSVRYLPSGPNGQTAFPYRPQVHFDLEVAIWDSDFQFGGYGSANVVTFYEDPNIVLDGFFALMLHPNNSVLPEELLGSQNQDRLQKEILSVYRRYMAQVASAKMRVPTDASSKPETFTATWVNPNRGVLRQNMVSRIVLQALLAVMVASGIAAYLLIDTKTVLQRNPCTIAGMATLLVDSAICNGQPTEGISQDADSVHSPIWGSLAFSLGWWEDEHDQERRPNHAPMGRDIVERMLHANWDDNAKYGKDVASKTAALPLVNGRVYKHSKLVMERIPTEIKLEVVRLLTQESPELACAYATVSREWQAFIEPTTFSLLKLNQERLHQARDLLTPVRQAYIRQIRFTALLPGYNHHGEPETEAEKKQNNEVFSDAVASLMELLGAWSSTHSEIELELSAACTIDLHDMKDMKDGRKLLQFHFRERWRRCIASYFKLNEGLYRQLPEIPWIGKFTYAPTLLYKRRLAPKTCCEIASRFPHLRTIDWHLADGSHDPAFRLQLRNEFATGLSTLRPRSVRDFKLNYQRGIGVERFFGEQDPRICPGAARDPLSVALGKLSMQLETITLYMTAIGSELLWDPDLHQEDQQGRWPLLRDFTLSFGGQTPQGEYLFDWNPEDADGQDSSRVIPIAAPLRPYQLAFARAARQMPNLRCFSASCGYLVSAEVDYTVQTRGASSYGSRAAELYCGSPVVGDVMADEVQEEWWHTAQVHIGKGDEFHFQVEDYGPKQRITGGTMPLVSSLNIKVEGDEVVGILDWETAGWFPLY</sequence>
<comment type="caution">
    <text evidence="3">The sequence shown here is derived from an EMBL/GenBank/DDBJ whole genome shotgun (WGS) entry which is preliminary data.</text>
</comment>
<dbReference type="EMBL" id="JAQQWM010000004">
    <property type="protein sequence ID" value="KAK8068528.1"/>
    <property type="molecule type" value="Genomic_DNA"/>
</dbReference>
<evidence type="ECO:0000313" key="4">
    <source>
        <dbReference type="Proteomes" id="UP001446871"/>
    </source>
</evidence>
<keyword evidence="4" id="KW-1185">Reference proteome</keyword>
<dbReference type="Pfam" id="PF11915">
    <property type="entry name" value="DUF3433"/>
    <property type="match status" value="2"/>
</dbReference>
<name>A0ABR1VBG7_9PEZI</name>
<feature type="region of interest" description="Disordered" evidence="1">
    <location>
        <begin position="1005"/>
        <end position="1037"/>
    </location>
</feature>
<dbReference type="PANTHER" id="PTHR37544:SF3">
    <property type="entry name" value="SPRAY"/>
    <property type="match status" value="1"/>
</dbReference>
<accession>A0ABR1VBG7</accession>
<feature type="region of interest" description="Disordered" evidence="1">
    <location>
        <begin position="1"/>
        <end position="58"/>
    </location>
</feature>
<evidence type="ECO:0000256" key="1">
    <source>
        <dbReference type="SAM" id="MobiDB-lite"/>
    </source>
</evidence>
<dbReference type="InterPro" id="IPR021840">
    <property type="entry name" value="DUF3433"/>
</dbReference>
<feature type="transmembrane region" description="Helical" evidence="2">
    <location>
        <begin position="733"/>
        <end position="757"/>
    </location>
</feature>
<proteinExistence type="predicted"/>
<evidence type="ECO:0000313" key="3">
    <source>
        <dbReference type="EMBL" id="KAK8068528.1"/>
    </source>
</evidence>
<feature type="compositionally biased region" description="Polar residues" evidence="1">
    <location>
        <begin position="24"/>
        <end position="53"/>
    </location>
</feature>
<feature type="transmembrane region" description="Helical" evidence="2">
    <location>
        <begin position="795"/>
        <end position="820"/>
    </location>
</feature>
<reference evidence="3 4" key="1">
    <citation type="submission" date="2023-01" db="EMBL/GenBank/DDBJ databases">
        <title>Analysis of 21 Apiospora genomes using comparative genomics revels a genus with tremendous synthesis potential of carbohydrate active enzymes and secondary metabolites.</title>
        <authorList>
            <person name="Sorensen T."/>
        </authorList>
    </citation>
    <scope>NUCLEOTIDE SEQUENCE [LARGE SCALE GENOMIC DNA]</scope>
    <source>
        <strain evidence="3 4">CBS 83171</strain>
    </source>
</reference>
<feature type="compositionally biased region" description="Basic and acidic residues" evidence="1">
    <location>
        <begin position="1018"/>
        <end position="1036"/>
    </location>
</feature>
<feature type="transmembrane region" description="Helical" evidence="2">
    <location>
        <begin position="177"/>
        <end position="199"/>
    </location>
</feature>
<feature type="transmembrane region" description="Helical" evidence="2">
    <location>
        <begin position="108"/>
        <end position="127"/>
    </location>
</feature>
<keyword evidence="2" id="KW-1133">Transmembrane helix</keyword>
<dbReference type="Proteomes" id="UP001446871">
    <property type="component" value="Unassembled WGS sequence"/>
</dbReference>
<keyword evidence="2" id="KW-0472">Membrane</keyword>
<gene>
    <name evidence="3" type="ORF">PG996_007640</name>
</gene>
<feature type="transmembrane region" description="Helical" evidence="2">
    <location>
        <begin position="682"/>
        <end position="703"/>
    </location>
</feature>
<organism evidence="3 4">
    <name type="scientific">Apiospora saccharicola</name>
    <dbReference type="NCBI Taxonomy" id="335842"/>
    <lineage>
        <taxon>Eukaryota</taxon>
        <taxon>Fungi</taxon>
        <taxon>Dikarya</taxon>
        <taxon>Ascomycota</taxon>
        <taxon>Pezizomycotina</taxon>
        <taxon>Sordariomycetes</taxon>
        <taxon>Xylariomycetidae</taxon>
        <taxon>Amphisphaeriales</taxon>
        <taxon>Apiosporaceae</taxon>
        <taxon>Apiospora</taxon>
    </lineage>
</organism>
<keyword evidence="2" id="KW-0812">Transmembrane</keyword>
<dbReference type="PANTHER" id="PTHR37544">
    <property type="entry name" value="SPRAY-RELATED"/>
    <property type="match status" value="1"/>
</dbReference>
<feature type="transmembrane region" description="Helical" evidence="2">
    <location>
        <begin position="569"/>
        <end position="590"/>
    </location>
</feature>
<evidence type="ECO:0008006" key="5">
    <source>
        <dbReference type="Google" id="ProtNLM"/>
    </source>
</evidence>
<evidence type="ECO:0000256" key="2">
    <source>
        <dbReference type="SAM" id="Phobius"/>
    </source>
</evidence>
<protein>
    <recommendedName>
        <fullName evidence="5">F-box domain-containing protein</fullName>
    </recommendedName>
</protein>
<feature type="transmembrane region" description="Helical" evidence="2">
    <location>
        <begin position="66"/>
        <end position="88"/>
    </location>
</feature>